<protein>
    <submittedName>
        <fullName evidence="1">Uncharacterized protein</fullName>
    </submittedName>
</protein>
<dbReference type="InterPro" id="IPR032871">
    <property type="entry name" value="AHH_dom_containing"/>
</dbReference>
<dbReference type="EMBL" id="RAWB01000088">
    <property type="protein sequence ID" value="RKH61867.1"/>
    <property type="molecule type" value="Genomic_DNA"/>
</dbReference>
<reference evidence="2" key="1">
    <citation type="submission" date="2018-09" db="EMBL/GenBank/DDBJ databases">
        <authorList>
            <person name="Livingstone P.G."/>
            <person name="Whitworth D.E."/>
        </authorList>
    </citation>
    <scope>NUCLEOTIDE SEQUENCE [LARGE SCALE GENOMIC DNA]</scope>
    <source>
        <strain evidence="2">CA051B</strain>
    </source>
</reference>
<sequence>MAEKQHVRALWKKPNHEQEEGCISSHEFKYWRPAYPNCAYRAKGRAEIMVNPGKMRLYFKKPEWAFSGKNYTEASTPFPHQYHHIMPSGVLRSRLVNDELSILQASRYNINEGINLIILPALADAADELQLPIHLYSHEKYSKECKTVIDTMKSDMTELTADGKHDITDANVDAFRAFLRRWEQEEFWLIVDYGRQDAARGVTPHINSGRVTMAR</sequence>
<dbReference type="Proteomes" id="UP000272888">
    <property type="component" value="Unassembled WGS sequence"/>
</dbReference>
<name>A0A3A8PZF2_9BACT</name>
<comment type="caution">
    <text evidence="1">The sequence shown here is derived from an EMBL/GenBank/DDBJ whole genome shotgun (WGS) entry which is preliminary data.</text>
</comment>
<keyword evidence="2" id="KW-1185">Reference proteome</keyword>
<gene>
    <name evidence="1" type="ORF">D7V93_11135</name>
</gene>
<dbReference type="RefSeq" id="WP_120643375.1">
    <property type="nucleotide sequence ID" value="NZ_RAWB01000088.1"/>
</dbReference>
<dbReference type="AlphaFoldDB" id="A0A3A8PZF2"/>
<evidence type="ECO:0000313" key="2">
    <source>
        <dbReference type="Proteomes" id="UP000272888"/>
    </source>
</evidence>
<proteinExistence type="predicted"/>
<evidence type="ECO:0000313" key="1">
    <source>
        <dbReference type="EMBL" id="RKH61867.1"/>
    </source>
</evidence>
<organism evidence="1 2">
    <name type="scientific">Corallococcus llansteffanensis</name>
    <dbReference type="NCBI Taxonomy" id="2316731"/>
    <lineage>
        <taxon>Bacteria</taxon>
        <taxon>Pseudomonadati</taxon>
        <taxon>Myxococcota</taxon>
        <taxon>Myxococcia</taxon>
        <taxon>Myxococcales</taxon>
        <taxon>Cystobacterineae</taxon>
        <taxon>Myxococcaceae</taxon>
        <taxon>Corallococcus</taxon>
    </lineage>
</organism>
<accession>A0A3A8PZF2</accession>
<dbReference type="Pfam" id="PF14412">
    <property type="entry name" value="AHH"/>
    <property type="match status" value="1"/>
</dbReference>